<dbReference type="EMBL" id="AP014705">
    <property type="protein sequence ID" value="BAQ49512.1"/>
    <property type="molecule type" value="Genomic_DNA"/>
</dbReference>
<geneLocation type="plasmid" evidence="4">
    <name>pMaq22A_1p DNA</name>
</geneLocation>
<reference evidence="4" key="2">
    <citation type="submission" date="2015-01" db="EMBL/GenBank/DDBJ databases">
        <title>Complete genome sequence of Methylobacterium aquaticum strain 22A.</title>
        <authorList>
            <person name="Tani A."/>
            <person name="Ogura Y."/>
            <person name="Hayashi T."/>
        </authorList>
    </citation>
    <scope>NUCLEOTIDE SEQUENCE [LARGE SCALE GENOMIC DNA]</scope>
    <source>
        <strain evidence="4">MA-22A</strain>
        <plasmid evidence="4">Plasmid pMaq22A_1p DNA</plasmid>
    </source>
</reference>
<reference evidence="3 4" key="1">
    <citation type="journal article" date="2015" name="Genome Announc.">
        <title>Complete Genome Sequence of Methylobacterium aquaticum Strain 22A, Isolated from Racomitrium japonicum Moss.</title>
        <authorList>
            <person name="Tani A."/>
            <person name="Ogura Y."/>
            <person name="Hayashi T."/>
            <person name="Kimbara K."/>
        </authorList>
    </citation>
    <scope>NUCLEOTIDE SEQUENCE [LARGE SCALE GENOMIC DNA]</scope>
    <source>
        <strain evidence="3 4">MA-22A</strain>
        <plasmid evidence="4">Plasmid pMaq22A_1p DNA</plasmid>
    </source>
</reference>
<dbReference type="OrthoDB" id="7376661at2"/>
<dbReference type="RefSeq" id="WP_060850553.1">
    <property type="nucleotide sequence ID" value="NZ_AP014705.1"/>
</dbReference>
<evidence type="ECO:0000313" key="4">
    <source>
        <dbReference type="Proteomes" id="UP000061432"/>
    </source>
</evidence>
<organism evidence="3 4">
    <name type="scientific">Methylobacterium aquaticum</name>
    <dbReference type="NCBI Taxonomy" id="270351"/>
    <lineage>
        <taxon>Bacteria</taxon>
        <taxon>Pseudomonadati</taxon>
        <taxon>Pseudomonadota</taxon>
        <taxon>Alphaproteobacteria</taxon>
        <taxon>Hyphomicrobiales</taxon>
        <taxon>Methylobacteriaceae</taxon>
        <taxon>Methylobacterium</taxon>
    </lineage>
</organism>
<feature type="region of interest" description="Disordered" evidence="1">
    <location>
        <begin position="1289"/>
        <end position="1314"/>
    </location>
</feature>
<evidence type="ECO:0000313" key="3">
    <source>
        <dbReference type="EMBL" id="BAQ49512.1"/>
    </source>
</evidence>
<gene>
    <name evidence="3" type="primary">nlpD</name>
    <name evidence="3" type="ORF">Maq22A_1p36545</name>
</gene>
<accession>A0A0C6FR06</accession>
<evidence type="ECO:0000256" key="1">
    <source>
        <dbReference type="SAM" id="MobiDB-lite"/>
    </source>
</evidence>
<dbReference type="Pfam" id="PF06791">
    <property type="entry name" value="TMP_2"/>
    <property type="match status" value="1"/>
</dbReference>
<dbReference type="Proteomes" id="UP000061432">
    <property type="component" value="Plasmid pMaq22A_1p"/>
</dbReference>
<dbReference type="InterPro" id="IPR009628">
    <property type="entry name" value="Phage_tape_measure_N"/>
</dbReference>
<protein>
    <submittedName>
        <fullName evidence="3">Prophage tail length tape measure</fullName>
    </submittedName>
</protein>
<dbReference type="KEGG" id="maqu:Maq22A_1p36545"/>
<name>A0A0C6FR06_9HYPH</name>
<evidence type="ECO:0000259" key="2">
    <source>
        <dbReference type="Pfam" id="PF06791"/>
    </source>
</evidence>
<feature type="region of interest" description="Disordered" evidence="1">
    <location>
        <begin position="1262"/>
        <end position="1281"/>
    </location>
</feature>
<dbReference type="InterPro" id="IPR023346">
    <property type="entry name" value="Lysozyme-like_dom_sf"/>
</dbReference>
<keyword evidence="3" id="KW-0614">Plasmid</keyword>
<dbReference type="Gene3D" id="1.10.530.10">
    <property type="match status" value="1"/>
</dbReference>
<dbReference type="SUPFAM" id="SSF53955">
    <property type="entry name" value="Lysozyme-like"/>
    <property type="match status" value="1"/>
</dbReference>
<dbReference type="PATRIC" id="fig|270351.10.peg.6590"/>
<proteinExistence type="predicted"/>
<feature type="domain" description="Bacteriophage tail tape measure N-terminal" evidence="2">
    <location>
        <begin position="270"/>
        <end position="477"/>
    </location>
</feature>
<sequence>MPTSVAIRLGIEGGAEVKRVLTETGQDGQAAFQKIAAASDAAGAAVDRQTAKFQRLAAAAREAETQARAQANINAVLGIGQGSVGAARDSASVFELQARAADEAARRAEVLSREVATLQSRFDPMAAAGARYSAALADIARAEEIGALSANKAAAARLAAVRSFEDSTQRLERAGLAQKASAQAMVNGQLVVPNRGGDVAAYGDELDRLRAKYSPLFAAQREYLGQLAEIRQAVRTGALTQAEGTAAIQATKDAFARQVVDQRARGDGRLTSFQAQNLLYQGTDIVASAASGMSPLTILLQQGGQIAPVFAGPGSASIKGAIGQATEAVTGFVSRIGLVGGAIGVVTTAAVAGTAAVLSYQNSMRETERALAGAGRASGANAALINAAAQAAAASGEVSVRQARQFSAEYAATGRVGVEMYAGLARTARDYAASTNQDVGDANTDLAKAFGNPDLVRGLDTLNEKLGFLDDRTRETVRRLSEQGDRLAAQRVGFDAYAAALTKASELTGAFGDKTSAFGRVFGNVWDMVGEKLDKVLNGGTLDERIKDLQVQLEQTERMRGRLFGLFDYRVDAPANDLRTQIARLRGMQSGQAEQTARAQTAQRSREIGDIVRSLDPERAQFEQMQDRVERLRRTISDPVRFGLDGSLLGQVITQFERLQNLTRNTREDLERFGSVEAANLARAARNDNANVGLNSVDKAIAERNQRLDAELRAKSLDTLPTREEINRQYAERARAPGLDVPELASLQAERETRLRSITERESLIATAKTEIDTIRKNAEEAAKRTSASGDFISAMINVESRGNASVKNPNSSATGLGQFIEATWLRLFPKVFPERAAGMGRDEILSRRTDREDSIALIQALAAENRRALERADLPTNNRNQYLAWFLGSPTAVKALRADPDTPISSVASADAIASNRKVLEGRSVGQVLDWADRTINKNAPGVRNTERDAFILRSQVTATDQTTEAEARRAKVQELLSDAISRGTEIGRQFTTAQELMAAKSDKLTDTARNERQAMLDVADAYAKASASLENSRIGKDILFERAQLGRTASEQAVYSRLRGTGLGMDSAEAEGLRLNESIRQTQAAMSSLASMGNTLIDPLVDSTRSWSDSFLDLSKNISRAALQAALFGQGPLASLFGMQGQGGGPGGLLGSLFGAAKGTGGGGVDVGATSWMPKFADGGWTGSGARLEAAGIVHKGEYVFDQDAVRRIGLDNLRAMHRGGPGYADGGYVGRSGGFTMPSAAPAASAGGGPPAINFITPPGMQLESDGPPQRRADGSYDQALRAVETGLASRARNGRGPLQQAAGGAWARSG</sequence>